<keyword evidence="6" id="KW-1185">Reference proteome</keyword>
<evidence type="ECO:0000259" key="3">
    <source>
        <dbReference type="Pfam" id="PF01408"/>
    </source>
</evidence>
<dbReference type="PANTHER" id="PTHR43818">
    <property type="entry name" value="BCDNA.GH03377"/>
    <property type="match status" value="1"/>
</dbReference>
<evidence type="ECO:0000313" key="6">
    <source>
        <dbReference type="Proteomes" id="UP000321949"/>
    </source>
</evidence>
<comment type="caution">
    <text evidence="5">The sequence shown here is derived from an EMBL/GenBank/DDBJ whole genome shotgun (WGS) entry which is preliminary data.</text>
</comment>
<gene>
    <name evidence="5" type="ORF">FVP74_11805</name>
</gene>
<organism evidence="5 6">
    <name type="scientific">Microbacterium saccharophilum</name>
    <dbReference type="NCBI Taxonomy" id="1213358"/>
    <lineage>
        <taxon>Bacteria</taxon>
        <taxon>Bacillati</taxon>
        <taxon>Actinomycetota</taxon>
        <taxon>Actinomycetes</taxon>
        <taxon>Micrococcales</taxon>
        <taxon>Microbacteriaceae</taxon>
        <taxon>Microbacterium</taxon>
    </lineage>
</organism>
<dbReference type="Pfam" id="PF01408">
    <property type="entry name" value="GFO_IDH_MocA"/>
    <property type="match status" value="1"/>
</dbReference>
<dbReference type="Gene3D" id="3.30.360.10">
    <property type="entry name" value="Dihydrodipicolinate Reductase, domain 2"/>
    <property type="match status" value="1"/>
</dbReference>
<proteinExistence type="predicted"/>
<dbReference type="InterPro" id="IPR055170">
    <property type="entry name" value="GFO_IDH_MocA-like_dom"/>
</dbReference>
<protein>
    <submittedName>
        <fullName evidence="5">Gfo/Idh/MocA family oxidoreductase</fullName>
    </submittedName>
</protein>
<dbReference type="OrthoDB" id="9776544at2"/>
<dbReference type="InterPro" id="IPR036291">
    <property type="entry name" value="NAD(P)-bd_dom_sf"/>
</dbReference>
<evidence type="ECO:0000256" key="1">
    <source>
        <dbReference type="ARBA" id="ARBA00023002"/>
    </source>
</evidence>
<dbReference type="InterPro" id="IPR000683">
    <property type="entry name" value="Gfo/Idh/MocA-like_OxRdtase_N"/>
</dbReference>
<sequence length="367" mass="37261">MSRSIAPGRPVRVGLVGCGNVSGQYLLNLDAPAVLDVVACADAQPARADATARAFGIPRAVAVDQLLADDDIDLVLNLTNPAGHAEVSLAAIAAGKHVYTEKPLAGSLAEADEVLAAAAARGLRVGCAPDTFLGPGLRRCAELIADGAIGVPVSANAFMMTAGPEAFHPAPEFLYQPGAGPLMDGGPYGVSALVALLGPVASVSGASTRGRDTRSVLTGARAGSRFPVDVPTHVAALLRFARGAVATLVTSFDVHGTRTPRLEVHGTTGSLICPAPNAWGGPAFLRSAGAEGFDEVHIDGGEGNRIGMGLLEMGSALQQGRAPRASGDLGRHVLEVLEGIRTSDERGGGAVDIRHGYELVAEGGSRA</sequence>
<dbReference type="GO" id="GO:0016491">
    <property type="term" value="F:oxidoreductase activity"/>
    <property type="evidence" value="ECO:0007669"/>
    <property type="project" value="UniProtKB-KW"/>
</dbReference>
<reference evidence="5 6" key="1">
    <citation type="submission" date="2019-08" db="EMBL/GenBank/DDBJ databases">
        <authorList>
            <person name="Dong K."/>
        </authorList>
    </citation>
    <scope>NUCLEOTIDE SEQUENCE [LARGE SCALE GENOMIC DNA]</scope>
    <source>
        <strain evidence="5 6">K-1</strain>
    </source>
</reference>
<name>A0A5C8HW70_9MICO</name>
<dbReference type="GO" id="GO:0000166">
    <property type="term" value="F:nucleotide binding"/>
    <property type="evidence" value="ECO:0007669"/>
    <property type="project" value="InterPro"/>
</dbReference>
<feature type="domain" description="GFO/IDH/MocA-like oxidoreductase" evidence="4">
    <location>
        <begin position="138"/>
        <end position="271"/>
    </location>
</feature>
<dbReference type="Pfam" id="PF22725">
    <property type="entry name" value="GFO_IDH_MocA_C3"/>
    <property type="match status" value="1"/>
</dbReference>
<dbReference type="Proteomes" id="UP000321949">
    <property type="component" value="Unassembled WGS sequence"/>
</dbReference>
<dbReference type="Gene3D" id="3.40.50.720">
    <property type="entry name" value="NAD(P)-binding Rossmann-like Domain"/>
    <property type="match status" value="1"/>
</dbReference>
<dbReference type="SUPFAM" id="SSF51735">
    <property type="entry name" value="NAD(P)-binding Rossmann-fold domains"/>
    <property type="match status" value="1"/>
</dbReference>
<dbReference type="RefSeq" id="WP_147049982.1">
    <property type="nucleotide sequence ID" value="NZ_BKAH01000004.1"/>
</dbReference>
<dbReference type="EMBL" id="VRSX01000005">
    <property type="protein sequence ID" value="TXK09189.1"/>
    <property type="molecule type" value="Genomic_DNA"/>
</dbReference>
<dbReference type="AlphaFoldDB" id="A0A5C8HW70"/>
<accession>A0A5C8HW70</accession>
<dbReference type="InterPro" id="IPR050463">
    <property type="entry name" value="Gfo/Idh/MocA_oxidrdct_glycsds"/>
</dbReference>
<evidence type="ECO:0000256" key="2">
    <source>
        <dbReference type="ARBA" id="ARBA00023027"/>
    </source>
</evidence>
<feature type="domain" description="Gfo/Idh/MocA-like oxidoreductase N-terminal" evidence="3">
    <location>
        <begin position="11"/>
        <end position="126"/>
    </location>
</feature>
<keyword evidence="2" id="KW-0520">NAD</keyword>
<evidence type="ECO:0000259" key="4">
    <source>
        <dbReference type="Pfam" id="PF22725"/>
    </source>
</evidence>
<keyword evidence="1" id="KW-0560">Oxidoreductase</keyword>
<dbReference type="SUPFAM" id="SSF55347">
    <property type="entry name" value="Glyceraldehyde-3-phosphate dehydrogenase-like, C-terminal domain"/>
    <property type="match status" value="1"/>
</dbReference>
<dbReference type="PANTHER" id="PTHR43818:SF11">
    <property type="entry name" value="BCDNA.GH03377"/>
    <property type="match status" value="1"/>
</dbReference>
<evidence type="ECO:0000313" key="5">
    <source>
        <dbReference type="EMBL" id="TXK09189.1"/>
    </source>
</evidence>